<dbReference type="InterPro" id="IPR008969">
    <property type="entry name" value="CarboxyPept-like_regulatory"/>
</dbReference>
<feature type="signal peptide" evidence="7">
    <location>
        <begin position="1"/>
        <end position="24"/>
    </location>
</feature>
<dbReference type="InterPro" id="IPR057601">
    <property type="entry name" value="Oar-like_b-barrel"/>
</dbReference>
<dbReference type="Pfam" id="PF25183">
    <property type="entry name" value="OMP_b-brl_4"/>
    <property type="match status" value="1"/>
</dbReference>
<keyword evidence="2" id="KW-0813">Transport</keyword>
<keyword evidence="5" id="KW-0472">Membrane</keyword>
<dbReference type="AlphaFoldDB" id="A0A1G7KRA8"/>
<dbReference type="Gene3D" id="2.60.40.1120">
    <property type="entry name" value="Carboxypeptidase-like, regulatory domain"/>
    <property type="match status" value="1"/>
</dbReference>
<dbReference type="Gene3D" id="2.40.170.20">
    <property type="entry name" value="TonB-dependent receptor, beta-barrel domain"/>
    <property type="match status" value="1"/>
</dbReference>
<comment type="subcellular location">
    <subcellularLocation>
        <location evidence="1">Cell outer membrane</location>
        <topology evidence="1">Multi-pass membrane protein</topology>
    </subcellularLocation>
</comment>
<accession>A0A1G7KRA8</accession>
<evidence type="ECO:0000256" key="2">
    <source>
        <dbReference type="ARBA" id="ARBA00022448"/>
    </source>
</evidence>
<evidence type="ECO:0000256" key="4">
    <source>
        <dbReference type="ARBA" id="ARBA00022692"/>
    </source>
</evidence>
<dbReference type="EMBL" id="LT629690">
    <property type="protein sequence ID" value="SDF39743.1"/>
    <property type="molecule type" value="Genomic_DNA"/>
</dbReference>
<dbReference type="InterPro" id="IPR039426">
    <property type="entry name" value="TonB-dep_rcpt-like"/>
</dbReference>
<proteinExistence type="predicted"/>
<dbReference type="InterPro" id="IPR036942">
    <property type="entry name" value="Beta-barrel_TonB_sf"/>
</dbReference>
<dbReference type="OrthoDB" id="97893at2"/>
<sequence>MFPKPSYRVLALSAVLLAPITMTAQIDRAELNGTITDSSGAAVSHASVTITQEGTNQTRQTVTNAHGQYVVSSLPIGRFTVVFQGAGFQDLRVADLDLHSGDIRTVNGTMQIGTVSEVVSVEADRDGAQLNKSDATLGDTIQSVQVSRLPLNGRNLTNLELLAPGAIDSGSGAQSSIRFAGNGTDDNNFRLDGVDASGIFHASLKSALRLQFSTEAVAEFKVDSGGYGADTGGSAGAQVSLISKTGTDAFHGSVFDYFRNNYFDAAGPFKSSTKRPVFQLNQYGASIGGPIIKDRTFFFINYEGFQQHLGGVPQTGLVPSPAFRATVAAAQPSLAPIVNAYPAGMAPTSDPNVYTYIGVVPSPNSENAGTIRIDHRFTGNDSAYARYNIDDGASTSALNALSQAVSVKSRLQNFVLEESHVISPRAINEVQFGFNRNVYIQSQKTGLPFNFSITGLTSLNENYSKEQVGQSESVNETVTWTKANHTLKFGAEVEFILFNEQNSVDGTASFLSLSAFQANQLNTFQTTAALPDKGMHKTHVAGYAQDQWKATRALTVSYGLRYNYFSPFHEVHNSAIAFDIAECGGYCSFGGLFYHPNYLSFDPRASIAYSPDALKGNTVFRAGFGVYHGEVQLGDEDSPAVNNEPSTLLTSGVQSNGTFVQYSYPVDPALTPSTGLALTPRSMALHHPDSYVEQWTASVQQAFPGQTALTMTYLGSHGVHLFRRSYTNLIDPATNKRPLPQFPSQIDTKYNQGMSTFNAVVVSLSRRFHNGLFFGSHYMYSHALNDGSVGAGDGDAAQNLSCFRCEYASSDFDARNSGNVSAVYDLPFGRGRTYLNNASKAMDLLVGGWSINTLYFARAGFPINVTLSRPASELPDGNNQSQRPNRIAGVPLYLPNRSTTQWINPAAFALPAIGTWGTAGRNIANGPALWQNDTAIEKSFHATEKSNILFRAEAFNMFNRAQYASPSAALSVVTTGGVRTLSVPKSFGLITSPVNSAGLVGSGTPRVLEFSLRLNY</sequence>
<evidence type="ECO:0000256" key="1">
    <source>
        <dbReference type="ARBA" id="ARBA00004571"/>
    </source>
</evidence>
<keyword evidence="9" id="KW-0121">Carboxypeptidase</keyword>
<keyword evidence="7" id="KW-0732">Signal</keyword>
<keyword evidence="9" id="KW-0645">Protease</keyword>
<dbReference type="SUPFAM" id="SSF49464">
    <property type="entry name" value="Carboxypeptidase regulatory domain-like"/>
    <property type="match status" value="1"/>
</dbReference>
<evidence type="ECO:0000256" key="6">
    <source>
        <dbReference type="ARBA" id="ARBA00023237"/>
    </source>
</evidence>
<keyword evidence="10" id="KW-1185">Reference proteome</keyword>
<reference evidence="9 10" key="1">
    <citation type="submission" date="2016-10" db="EMBL/GenBank/DDBJ databases">
        <authorList>
            <person name="de Groot N.N."/>
        </authorList>
    </citation>
    <scope>NUCLEOTIDE SEQUENCE [LARGE SCALE GENOMIC DNA]</scope>
    <source>
        <strain evidence="9 10">GAS232</strain>
    </source>
</reference>
<dbReference type="GO" id="GO:0009279">
    <property type="term" value="C:cell outer membrane"/>
    <property type="evidence" value="ECO:0007669"/>
    <property type="project" value="UniProtKB-SubCell"/>
</dbReference>
<feature type="chain" id="PRO_5009241704" evidence="7">
    <location>
        <begin position="25"/>
        <end position="1016"/>
    </location>
</feature>
<evidence type="ECO:0000256" key="3">
    <source>
        <dbReference type="ARBA" id="ARBA00022452"/>
    </source>
</evidence>
<feature type="domain" description="TonB-dependent transporter Oar-like beta-barrel" evidence="8">
    <location>
        <begin position="243"/>
        <end position="996"/>
    </location>
</feature>
<organism evidence="9 10">
    <name type="scientific">Terriglobus roseus</name>
    <dbReference type="NCBI Taxonomy" id="392734"/>
    <lineage>
        <taxon>Bacteria</taxon>
        <taxon>Pseudomonadati</taxon>
        <taxon>Acidobacteriota</taxon>
        <taxon>Terriglobia</taxon>
        <taxon>Terriglobales</taxon>
        <taxon>Acidobacteriaceae</taxon>
        <taxon>Terriglobus</taxon>
    </lineage>
</organism>
<evidence type="ECO:0000259" key="8">
    <source>
        <dbReference type="Pfam" id="PF25183"/>
    </source>
</evidence>
<keyword evidence="4" id="KW-0812">Transmembrane</keyword>
<dbReference type="Pfam" id="PF13620">
    <property type="entry name" value="CarboxypepD_reg"/>
    <property type="match status" value="1"/>
</dbReference>
<keyword evidence="3" id="KW-1134">Transmembrane beta strand</keyword>
<dbReference type="RefSeq" id="WP_083345244.1">
    <property type="nucleotide sequence ID" value="NZ_LT629690.1"/>
</dbReference>
<name>A0A1G7KRA8_9BACT</name>
<dbReference type="GO" id="GO:0044718">
    <property type="term" value="P:siderophore transmembrane transport"/>
    <property type="evidence" value="ECO:0007669"/>
    <property type="project" value="TreeGrafter"/>
</dbReference>
<evidence type="ECO:0000256" key="7">
    <source>
        <dbReference type="SAM" id="SignalP"/>
    </source>
</evidence>
<dbReference type="PANTHER" id="PTHR30069">
    <property type="entry name" value="TONB-DEPENDENT OUTER MEMBRANE RECEPTOR"/>
    <property type="match status" value="1"/>
</dbReference>
<dbReference type="GO" id="GO:0015344">
    <property type="term" value="F:siderophore uptake transmembrane transporter activity"/>
    <property type="evidence" value="ECO:0007669"/>
    <property type="project" value="TreeGrafter"/>
</dbReference>
<dbReference type="PANTHER" id="PTHR30069:SF46">
    <property type="entry name" value="OAR PROTEIN"/>
    <property type="match status" value="1"/>
</dbReference>
<dbReference type="SUPFAM" id="SSF56935">
    <property type="entry name" value="Porins"/>
    <property type="match status" value="1"/>
</dbReference>
<evidence type="ECO:0000256" key="5">
    <source>
        <dbReference type="ARBA" id="ARBA00023136"/>
    </source>
</evidence>
<dbReference type="GO" id="GO:0004180">
    <property type="term" value="F:carboxypeptidase activity"/>
    <property type="evidence" value="ECO:0007669"/>
    <property type="project" value="UniProtKB-KW"/>
</dbReference>
<evidence type="ECO:0000313" key="9">
    <source>
        <dbReference type="EMBL" id="SDF39743.1"/>
    </source>
</evidence>
<evidence type="ECO:0000313" key="10">
    <source>
        <dbReference type="Proteomes" id="UP000182427"/>
    </source>
</evidence>
<dbReference type="Proteomes" id="UP000182427">
    <property type="component" value="Chromosome I"/>
</dbReference>
<keyword evidence="9" id="KW-0378">Hydrolase</keyword>
<keyword evidence="6" id="KW-0998">Cell outer membrane</keyword>
<gene>
    <name evidence="9" type="ORF">SAMN05444167_2278</name>
</gene>
<protein>
    <submittedName>
        <fullName evidence="9">Carboxypeptidase regulatory-like domain-containing protein</fullName>
    </submittedName>
</protein>